<accession>A0AA38G040</accession>
<feature type="active site" description="Proton donor" evidence="8">
    <location>
        <position position="270"/>
    </location>
</feature>
<dbReference type="PANTHER" id="PTHR11315:SF0">
    <property type="entry name" value="FOLATE GAMMA-GLUTAMYL HYDROLASE"/>
    <property type="match status" value="1"/>
</dbReference>
<keyword evidence="4" id="KW-0964">Secreted</keyword>
<dbReference type="GO" id="GO:0005576">
    <property type="term" value="C:extracellular region"/>
    <property type="evidence" value="ECO:0007669"/>
    <property type="project" value="UniProtKB-SubCell"/>
</dbReference>
<keyword evidence="12" id="KW-1185">Reference proteome</keyword>
<evidence type="ECO:0000256" key="2">
    <source>
        <dbReference type="ARBA" id="ARBA00011083"/>
    </source>
</evidence>
<dbReference type="InterPro" id="IPR011697">
    <property type="entry name" value="Peptidase_C26"/>
</dbReference>
<sequence>MATSFCSTVAFLLVVLCQYSVVQVVSEDGAVITDDNALIFLPTRSEGVIGDVYEKPVIGILSHPGDGASGRLSNATNVSYIAASYVKFVEAGGARVIPFIFTEPEEILEKKLKLVNGLLFTGGWCKPGLYYQIVEKLFKLALEENDSGNHFPVFGVCLGFELISMILSQDQNILERFNATAMPSTLQFEGNSAKESDLFKRFSPKLLNKLTTQRLAMQNHMFGLSPERLQGNAELSKFFKILTTSTDESDETYVSTVQGHKYPVTGFQWHPEKNAFEWGTATIPHSEDAVQVTQNVANFFISEARKSSQRPSQKEVLAQLIYNYSPTYCGYTG</sequence>
<comment type="caution">
    <text evidence="11">The sequence shown here is derived from an EMBL/GenBank/DDBJ whole genome shotgun (WGS) entry which is preliminary data.</text>
</comment>
<dbReference type="PROSITE" id="PS51275">
    <property type="entry name" value="PEPTIDASE_C26_GGH"/>
    <property type="match status" value="1"/>
</dbReference>
<evidence type="ECO:0000313" key="12">
    <source>
        <dbReference type="Proteomes" id="UP000824469"/>
    </source>
</evidence>
<evidence type="ECO:0000256" key="8">
    <source>
        <dbReference type="PIRSR" id="PIRSR615527-1"/>
    </source>
</evidence>
<keyword evidence="5 10" id="KW-0732">Signal</keyword>
<evidence type="ECO:0000256" key="9">
    <source>
        <dbReference type="PROSITE-ProRule" id="PRU00607"/>
    </source>
</evidence>
<evidence type="ECO:0000256" key="1">
    <source>
        <dbReference type="ARBA" id="ARBA00004239"/>
    </source>
</evidence>
<dbReference type="EC" id="3.4.19.9" evidence="3 9"/>
<evidence type="ECO:0000256" key="5">
    <source>
        <dbReference type="ARBA" id="ARBA00022729"/>
    </source>
</evidence>
<comment type="similarity">
    <text evidence="2">Belongs to the peptidase C26 family.</text>
</comment>
<dbReference type="OMA" id="IHYHQWC"/>
<evidence type="ECO:0000256" key="3">
    <source>
        <dbReference type="ARBA" id="ARBA00012886"/>
    </source>
</evidence>
<feature type="non-terminal residue" evidence="11">
    <location>
        <position position="1"/>
    </location>
</feature>
<organism evidence="11 12">
    <name type="scientific">Taxus chinensis</name>
    <name type="common">Chinese yew</name>
    <name type="synonym">Taxus wallichiana var. chinensis</name>
    <dbReference type="NCBI Taxonomy" id="29808"/>
    <lineage>
        <taxon>Eukaryota</taxon>
        <taxon>Viridiplantae</taxon>
        <taxon>Streptophyta</taxon>
        <taxon>Embryophyta</taxon>
        <taxon>Tracheophyta</taxon>
        <taxon>Spermatophyta</taxon>
        <taxon>Pinopsida</taxon>
        <taxon>Pinidae</taxon>
        <taxon>Conifers II</taxon>
        <taxon>Cupressales</taxon>
        <taxon>Taxaceae</taxon>
        <taxon>Taxus</taxon>
    </lineage>
</organism>
<dbReference type="FunFam" id="3.40.50.880:FF:000024">
    <property type="entry name" value="Folate gamma-glutamyl hydrolase"/>
    <property type="match status" value="1"/>
</dbReference>
<feature type="active site" evidence="9">
    <location>
        <position position="270"/>
    </location>
</feature>
<dbReference type="Pfam" id="PF07722">
    <property type="entry name" value="Peptidase_C26"/>
    <property type="match status" value="1"/>
</dbReference>
<dbReference type="GO" id="GO:0034722">
    <property type="term" value="F:gamma-glutamyl-peptidase activity"/>
    <property type="evidence" value="ECO:0007669"/>
    <property type="project" value="UniProtKB-UniRule"/>
</dbReference>
<evidence type="ECO:0000256" key="4">
    <source>
        <dbReference type="ARBA" id="ARBA00022525"/>
    </source>
</evidence>
<dbReference type="Proteomes" id="UP000824469">
    <property type="component" value="Unassembled WGS sequence"/>
</dbReference>
<comment type="subcellular location">
    <subcellularLocation>
        <location evidence="1">Secreted</location>
        <location evidence="1">Extracellular space</location>
    </subcellularLocation>
</comment>
<comment type="catalytic activity">
    <reaction evidence="7 9">
        <text>(6S)-5,6,7,8-tetrahydrofolyl-(gamma-L-Glu)(n) + (n-1) H2O = (6S)-5,6,7,8-tetrahydrofolate + (n-1) L-glutamate</text>
        <dbReference type="Rhea" id="RHEA:56784"/>
        <dbReference type="Rhea" id="RHEA-COMP:14738"/>
        <dbReference type="ChEBI" id="CHEBI:15377"/>
        <dbReference type="ChEBI" id="CHEBI:29985"/>
        <dbReference type="ChEBI" id="CHEBI:57453"/>
        <dbReference type="ChEBI" id="CHEBI:141005"/>
        <dbReference type="EC" id="3.4.19.9"/>
    </reaction>
</comment>
<reference evidence="11 12" key="1">
    <citation type="journal article" date="2021" name="Nat. Plants">
        <title>The Taxus genome provides insights into paclitaxel biosynthesis.</title>
        <authorList>
            <person name="Xiong X."/>
            <person name="Gou J."/>
            <person name="Liao Q."/>
            <person name="Li Y."/>
            <person name="Zhou Q."/>
            <person name="Bi G."/>
            <person name="Li C."/>
            <person name="Du R."/>
            <person name="Wang X."/>
            <person name="Sun T."/>
            <person name="Guo L."/>
            <person name="Liang H."/>
            <person name="Lu P."/>
            <person name="Wu Y."/>
            <person name="Zhang Z."/>
            <person name="Ro D.K."/>
            <person name="Shang Y."/>
            <person name="Huang S."/>
            <person name="Yan J."/>
        </authorList>
    </citation>
    <scope>NUCLEOTIDE SEQUENCE [LARGE SCALE GENOMIC DNA]</scope>
    <source>
        <strain evidence="11">Ta-2019</strain>
    </source>
</reference>
<name>A0AA38G040_TAXCH</name>
<dbReference type="PROSITE" id="PS51273">
    <property type="entry name" value="GATASE_TYPE_1"/>
    <property type="match status" value="1"/>
</dbReference>
<feature type="chain" id="PRO_5041222459" description="folate gamma-glutamyl hydrolase" evidence="10">
    <location>
        <begin position="25"/>
        <end position="333"/>
    </location>
</feature>
<dbReference type="PANTHER" id="PTHR11315">
    <property type="entry name" value="PROTEASE FAMILY C26 GAMMA-GLUTAMYL HYDROLASE"/>
    <property type="match status" value="1"/>
</dbReference>
<gene>
    <name evidence="11" type="ORF">KI387_022428</name>
</gene>
<protein>
    <recommendedName>
        <fullName evidence="3 9">folate gamma-glutamyl hydrolase</fullName>
        <ecNumber evidence="3 9">3.4.19.9</ecNumber>
    </recommendedName>
</protein>
<dbReference type="GO" id="GO:0046900">
    <property type="term" value="P:tetrahydrofolylpolyglutamate metabolic process"/>
    <property type="evidence" value="ECO:0007669"/>
    <property type="project" value="TreeGrafter"/>
</dbReference>
<evidence type="ECO:0000313" key="11">
    <source>
        <dbReference type="EMBL" id="KAH9313801.1"/>
    </source>
</evidence>
<keyword evidence="6 9" id="KW-0378">Hydrolase</keyword>
<dbReference type="InterPro" id="IPR015527">
    <property type="entry name" value="Pept_C26_g-glut_hydrolase"/>
</dbReference>
<feature type="active site" description="Nucleophile" evidence="8 9">
    <location>
        <position position="157"/>
    </location>
</feature>
<dbReference type="GO" id="GO:0005773">
    <property type="term" value="C:vacuole"/>
    <property type="evidence" value="ECO:0007669"/>
    <property type="project" value="TreeGrafter"/>
</dbReference>
<dbReference type="AlphaFoldDB" id="A0AA38G040"/>
<proteinExistence type="inferred from homology"/>
<feature type="signal peptide" evidence="10">
    <location>
        <begin position="1"/>
        <end position="24"/>
    </location>
</feature>
<evidence type="ECO:0000256" key="6">
    <source>
        <dbReference type="ARBA" id="ARBA00022801"/>
    </source>
</evidence>
<evidence type="ECO:0000256" key="10">
    <source>
        <dbReference type="SAM" id="SignalP"/>
    </source>
</evidence>
<dbReference type="EMBL" id="JAHRHJ020000005">
    <property type="protein sequence ID" value="KAH9313801.1"/>
    <property type="molecule type" value="Genomic_DNA"/>
</dbReference>
<dbReference type="Gene3D" id="3.40.50.880">
    <property type="match status" value="1"/>
</dbReference>
<dbReference type="InterPro" id="IPR029062">
    <property type="entry name" value="Class_I_gatase-like"/>
</dbReference>
<evidence type="ECO:0000256" key="7">
    <source>
        <dbReference type="ARBA" id="ARBA00051589"/>
    </source>
</evidence>
<dbReference type="SUPFAM" id="SSF52317">
    <property type="entry name" value="Class I glutamine amidotransferase-like"/>
    <property type="match status" value="1"/>
</dbReference>